<comment type="similarity">
    <text evidence="1">Belongs to the carbon-nitrogen hydrolase superfamily. NIT1/NIT2 family.</text>
</comment>
<keyword evidence="2" id="KW-0378">Hydrolase</keyword>
<proteinExistence type="inferred from homology"/>
<dbReference type="InterPro" id="IPR036526">
    <property type="entry name" value="C-N_Hydrolase_sf"/>
</dbReference>
<dbReference type="PANTHER" id="PTHR43674">
    <property type="entry name" value="NITRILASE C965.09-RELATED"/>
    <property type="match status" value="1"/>
</dbReference>
<dbReference type="InterPro" id="IPR001110">
    <property type="entry name" value="UPF0012_CS"/>
</dbReference>
<comment type="caution">
    <text evidence="4">The sequence shown here is derived from an EMBL/GenBank/DDBJ whole genome shotgun (WGS) entry which is preliminary data.</text>
</comment>
<dbReference type="EMBL" id="JAGGMS010000001">
    <property type="protein sequence ID" value="MBP2184037.1"/>
    <property type="molecule type" value="Genomic_DNA"/>
</dbReference>
<keyword evidence="5" id="KW-1185">Reference proteome</keyword>
<dbReference type="InterPro" id="IPR050345">
    <property type="entry name" value="Aliph_Amidase/BUP"/>
</dbReference>
<dbReference type="PROSITE" id="PS50263">
    <property type="entry name" value="CN_HYDROLASE"/>
    <property type="match status" value="1"/>
</dbReference>
<dbReference type="Gene3D" id="3.60.110.10">
    <property type="entry name" value="Carbon-nitrogen hydrolase"/>
    <property type="match status" value="1"/>
</dbReference>
<evidence type="ECO:0000256" key="1">
    <source>
        <dbReference type="ARBA" id="ARBA00010613"/>
    </source>
</evidence>
<dbReference type="SUPFAM" id="SSF56317">
    <property type="entry name" value="Carbon-nitrogen hydrolase"/>
    <property type="match status" value="1"/>
</dbReference>
<sequence>MTVVHCAPVAPVIGDHDGNRRRVLTAIGSAVAAGAQVVVLPELATCGYAFTDVAEARAAGIAADDPLFADWSRAAGPAVVVGGFAELGDDGELYNSAAMVDASGVLAVYRKTHLWDREKLLFRPGDSAPPIVHTGHGRIGLLICYDLEFPEVTRNLAERGAELIAAPVNWPLVDRPDGEHPPETVIAMAAARTNRLCFAICDRSGTERDITWTGGSTTITADGWPQGPIADLDLSLSRNKWLSPHNHALNDRRLSF</sequence>
<dbReference type="RefSeq" id="WP_209667108.1">
    <property type="nucleotide sequence ID" value="NZ_JAGGMS010000001.1"/>
</dbReference>
<name>A0ABS4PX82_9PSEU</name>
<dbReference type="PANTHER" id="PTHR43674:SF2">
    <property type="entry name" value="BETA-UREIDOPROPIONASE"/>
    <property type="match status" value="1"/>
</dbReference>
<accession>A0ABS4PX82</accession>
<dbReference type="PROSITE" id="PS01227">
    <property type="entry name" value="UPF0012"/>
    <property type="match status" value="1"/>
</dbReference>
<dbReference type="InterPro" id="IPR003010">
    <property type="entry name" value="C-N_Hydrolase"/>
</dbReference>
<reference evidence="4 5" key="1">
    <citation type="submission" date="2021-03" db="EMBL/GenBank/DDBJ databases">
        <title>Sequencing the genomes of 1000 actinobacteria strains.</title>
        <authorList>
            <person name="Klenk H.-P."/>
        </authorList>
    </citation>
    <scope>NUCLEOTIDE SEQUENCE [LARGE SCALE GENOMIC DNA]</scope>
    <source>
        <strain evidence="4 5">DSM 45510</strain>
    </source>
</reference>
<dbReference type="Pfam" id="PF00795">
    <property type="entry name" value="CN_hydrolase"/>
    <property type="match status" value="1"/>
</dbReference>
<organism evidence="4 5">
    <name type="scientific">Amycolatopsis magusensis</name>
    <dbReference type="NCBI Taxonomy" id="882444"/>
    <lineage>
        <taxon>Bacteria</taxon>
        <taxon>Bacillati</taxon>
        <taxon>Actinomycetota</taxon>
        <taxon>Actinomycetes</taxon>
        <taxon>Pseudonocardiales</taxon>
        <taxon>Pseudonocardiaceae</taxon>
        <taxon>Amycolatopsis</taxon>
    </lineage>
</organism>
<evidence type="ECO:0000259" key="3">
    <source>
        <dbReference type="PROSITE" id="PS50263"/>
    </source>
</evidence>
<dbReference type="Proteomes" id="UP000741013">
    <property type="component" value="Unassembled WGS sequence"/>
</dbReference>
<protein>
    <submittedName>
        <fullName evidence="4">Amidohydrolase</fullName>
    </submittedName>
</protein>
<gene>
    <name evidence="4" type="ORF">JOM49_005563</name>
</gene>
<evidence type="ECO:0000313" key="4">
    <source>
        <dbReference type="EMBL" id="MBP2184037.1"/>
    </source>
</evidence>
<evidence type="ECO:0000313" key="5">
    <source>
        <dbReference type="Proteomes" id="UP000741013"/>
    </source>
</evidence>
<evidence type="ECO:0000256" key="2">
    <source>
        <dbReference type="ARBA" id="ARBA00022801"/>
    </source>
</evidence>
<feature type="domain" description="CN hydrolase" evidence="3">
    <location>
        <begin position="1"/>
        <end position="256"/>
    </location>
</feature>